<accession>A0A0G0RIN4</accession>
<gene>
    <name evidence="1" type="ORF">UT84_C0021G0012</name>
</gene>
<evidence type="ECO:0008006" key="3">
    <source>
        <dbReference type="Google" id="ProtNLM"/>
    </source>
</evidence>
<comment type="caution">
    <text evidence="1">The sequence shown here is derived from an EMBL/GenBank/DDBJ whole genome shotgun (WGS) entry which is preliminary data.</text>
</comment>
<dbReference type="Gene3D" id="3.10.450.620">
    <property type="entry name" value="JHP933, nucleotidyltransferase-like core domain"/>
    <property type="match status" value="1"/>
</dbReference>
<dbReference type="InterPro" id="IPR014942">
    <property type="entry name" value="AbiEii"/>
</dbReference>
<dbReference type="Pfam" id="PF08843">
    <property type="entry name" value="AbiEii"/>
    <property type="match status" value="1"/>
</dbReference>
<dbReference type="Proteomes" id="UP000034531">
    <property type="component" value="Unassembled WGS sequence"/>
</dbReference>
<dbReference type="AlphaFoldDB" id="A0A0G0RIN4"/>
<reference evidence="1 2" key="1">
    <citation type="journal article" date="2015" name="Nature">
        <title>rRNA introns, odd ribosomes, and small enigmatic genomes across a large radiation of phyla.</title>
        <authorList>
            <person name="Brown C.T."/>
            <person name="Hug L.A."/>
            <person name="Thomas B.C."/>
            <person name="Sharon I."/>
            <person name="Castelle C.J."/>
            <person name="Singh A."/>
            <person name="Wilkins M.J."/>
            <person name="Williams K.H."/>
            <person name="Banfield J.F."/>
        </authorList>
    </citation>
    <scope>NUCLEOTIDE SEQUENCE [LARGE SCALE GENOMIC DNA]</scope>
</reference>
<proteinExistence type="predicted"/>
<evidence type="ECO:0000313" key="1">
    <source>
        <dbReference type="EMBL" id="KKR49706.1"/>
    </source>
</evidence>
<name>A0A0G0RIN4_9BACT</name>
<dbReference type="EMBL" id="LBYI01000021">
    <property type="protein sequence ID" value="KKR49706.1"/>
    <property type="molecule type" value="Genomic_DNA"/>
</dbReference>
<organism evidence="1 2">
    <name type="scientific">Candidatus Curtissbacteria bacterium GW2011_GWA1_40_16</name>
    <dbReference type="NCBI Taxonomy" id="1618405"/>
    <lineage>
        <taxon>Bacteria</taxon>
        <taxon>Candidatus Curtissiibacteriota</taxon>
    </lineage>
</organism>
<evidence type="ECO:0000313" key="2">
    <source>
        <dbReference type="Proteomes" id="UP000034531"/>
    </source>
</evidence>
<protein>
    <recommendedName>
        <fullName evidence="3">Nucleotidyl transferase AbiEii/AbiGii toxin family protein</fullName>
    </recommendedName>
</protein>
<sequence>MAPKTILSSFQQKFLDILATDPYITSRFYFTGGTVLSEFYLQHRLSEDFDLFSEKEVYLPSVSSFLTKIAPKTSIIKMEHRPFLGLHSFMLHLKNGGKFKIDFNFYPYPRINIGKKYKNLNLDSLYDIAVNKVHTLFMKPRARDYVDLYFIFKKTEYAWRQLILDAKAKFDWHIDPLLLGSQIKKVEKLTDFPRMLLPFNQKDMVDFFLKQAKSLEGEIFK</sequence>